<evidence type="ECO:0008006" key="8">
    <source>
        <dbReference type="Google" id="ProtNLM"/>
    </source>
</evidence>
<dbReference type="EMBL" id="VDEP01000298">
    <property type="protein sequence ID" value="KAA1111222.1"/>
    <property type="molecule type" value="Genomic_DNA"/>
</dbReference>
<dbReference type="EMBL" id="VSWC01000042">
    <property type="protein sequence ID" value="KAA1103473.1"/>
    <property type="molecule type" value="Genomic_DNA"/>
</dbReference>
<keyword evidence="1" id="KW-0732">Signal</keyword>
<feature type="chain" id="PRO_5036366089" description="Secreted protein" evidence="1">
    <location>
        <begin position="24"/>
        <end position="105"/>
    </location>
</feature>
<name>A0A5B0M4Q6_PUCGR</name>
<evidence type="ECO:0000313" key="6">
    <source>
        <dbReference type="Proteomes" id="UP000324748"/>
    </source>
</evidence>
<dbReference type="AlphaFoldDB" id="A0A5B0M4Q6"/>
<dbReference type="EMBL" id="VDEP01000175">
    <property type="protein sequence ID" value="KAA1125701.1"/>
    <property type="molecule type" value="Genomic_DNA"/>
</dbReference>
<evidence type="ECO:0000313" key="7">
    <source>
        <dbReference type="Proteomes" id="UP000325313"/>
    </source>
</evidence>
<evidence type="ECO:0000256" key="1">
    <source>
        <dbReference type="SAM" id="SignalP"/>
    </source>
</evidence>
<keyword evidence="6" id="KW-1185">Reference proteome</keyword>
<accession>A0A5B0M4Q6</accession>
<gene>
    <name evidence="3" type="ORF">PGT21_018921</name>
    <name evidence="2" type="ORF">PGT21_024061</name>
    <name evidence="5" type="ORF">PGTUg99_000893</name>
    <name evidence="4" type="ORF">PGTUg99_001192</name>
</gene>
<feature type="signal peptide" evidence="1">
    <location>
        <begin position="1"/>
        <end position="23"/>
    </location>
</feature>
<protein>
    <recommendedName>
        <fullName evidence="8">Secreted protein</fullName>
    </recommendedName>
</protein>
<dbReference type="Proteomes" id="UP000325313">
    <property type="component" value="Unassembled WGS sequence"/>
</dbReference>
<evidence type="ECO:0000313" key="2">
    <source>
        <dbReference type="EMBL" id="KAA1070794.1"/>
    </source>
</evidence>
<evidence type="ECO:0000313" key="4">
    <source>
        <dbReference type="EMBL" id="KAA1111222.1"/>
    </source>
</evidence>
<organism evidence="2 6">
    <name type="scientific">Puccinia graminis f. sp. tritici</name>
    <dbReference type="NCBI Taxonomy" id="56615"/>
    <lineage>
        <taxon>Eukaryota</taxon>
        <taxon>Fungi</taxon>
        <taxon>Dikarya</taxon>
        <taxon>Basidiomycota</taxon>
        <taxon>Pucciniomycotina</taxon>
        <taxon>Pucciniomycetes</taxon>
        <taxon>Pucciniales</taxon>
        <taxon>Pucciniaceae</taxon>
        <taxon>Puccinia</taxon>
    </lineage>
</organism>
<sequence length="105" mass="11829">MYCFKLALTVSVMAMAYWPMAAAFTCRGKTHKTRECFWQSQDAAALYYLPDKDRTCNTPDAQVPPGVPTHQFCCLIQITNAGSYSRELLREISDFVHQKCVPGGE</sequence>
<comment type="caution">
    <text evidence="2">The sequence shown here is derived from an EMBL/GenBank/DDBJ whole genome shotgun (WGS) entry which is preliminary data.</text>
</comment>
<evidence type="ECO:0000313" key="3">
    <source>
        <dbReference type="EMBL" id="KAA1103473.1"/>
    </source>
</evidence>
<proteinExistence type="predicted"/>
<dbReference type="EMBL" id="VSWC01000171">
    <property type="protein sequence ID" value="KAA1070794.1"/>
    <property type="molecule type" value="Genomic_DNA"/>
</dbReference>
<dbReference type="OrthoDB" id="2507905at2759"/>
<evidence type="ECO:0000313" key="5">
    <source>
        <dbReference type="EMBL" id="KAA1125701.1"/>
    </source>
</evidence>
<dbReference type="Proteomes" id="UP000324748">
    <property type="component" value="Unassembled WGS sequence"/>
</dbReference>
<reference evidence="6 7" key="1">
    <citation type="submission" date="2019-05" db="EMBL/GenBank/DDBJ databases">
        <title>Emergence of the Ug99 lineage of the wheat stem rust pathogen through somatic hybridization.</title>
        <authorList>
            <person name="Li F."/>
            <person name="Upadhyaya N.M."/>
            <person name="Sperschneider J."/>
            <person name="Matny O."/>
            <person name="Nguyen-Phuc H."/>
            <person name="Mago R."/>
            <person name="Raley C."/>
            <person name="Miller M.E."/>
            <person name="Silverstein K.A.T."/>
            <person name="Henningsen E."/>
            <person name="Hirsch C.D."/>
            <person name="Visser B."/>
            <person name="Pretorius Z.A."/>
            <person name="Steffenson B.J."/>
            <person name="Schwessinger B."/>
            <person name="Dodds P.N."/>
            <person name="Figueroa M."/>
        </authorList>
    </citation>
    <scope>NUCLEOTIDE SEQUENCE [LARGE SCALE GENOMIC DNA]</scope>
    <source>
        <strain evidence="2">21-0</strain>
        <strain evidence="4 7">Ug99</strain>
    </source>
</reference>